<evidence type="ECO:0000313" key="2">
    <source>
        <dbReference type="Proteomes" id="UP000001740"/>
    </source>
</evidence>
<dbReference type="Proteomes" id="UP000001740">
    <property type="component" value="Chromosome"/>
</dbReference>
<gene>
    <name evidence="1" type="ordered locus">PXO_03418</name>
</gene>
<dbReference type="KEGG" id="xop:PXO_03418"/>
<accession>A0A0K0GF92</accession>
<reference evidence="1 2" key="1">
    <citation type="journal article" date="2008" name="BMC Genomics">
        <title>Genome sequence and rapid evolution of the rice pathogen Xanthomonas oryzae pv. oryzae PXO99A.</title>
        <authorList>
            <person name="Salzberg S.L."/>
            <person name="Sommer D.D."/>
            <person name="Schatz M.C."/>
            <person name="Phillippy A.M."/>
            <person name="Rabinowicz P.D."/>
            <person name="Tsuge S."/>
            <person name="Furutani A."/>
            <person name="Ochiai H."/>
            <person name="Delcher A.L."/>
            <person name="Kelley D."/>
            <person name="Madupu R."/>
            <person name="Puiu D."/>
            <person name="Radune D."/>
            <person name="Shumway M."/>
            <person name="Trapnell C."/>
            <person name="Aparna G."/>
            <person name="Jha G."/>
            <person name="Pandey A."/>
            <person name="Patil P.B."/>
            <person name="Ishihara H."/>
            <person name="Meyer D.F."/>
            <person name="Szurek B."/>
            <person name="Verdier V."/>
            <person name="Koebnik R."/>
            <person name="Dow J.M."/>
            <person name="Ryan R.P."/>
            <person name="Hirata H."/>
            <person name="Tsuyumu S."/>
            <person name="Won Lee S."/>
            <person name="Seo Y.S."/>
            <person name="Sriariyanum M."/>
            <person name="Ronald P.C."/>
            <person name="Sonti R.V."/>
            <person name="Van Sluys M.A."/>
            <person name="Leach J.E."/>
            <person name="White F.F."/>
            <person name="Bogdanove A.J."/>
        </authorList>
    </citation>
    <scope>NUCLEOTIDE SEQUENCE [LARGE SCALE GENOMIC DNA]</scope>
    <source>
        <strain evidence="1 2">PXO99A</strain>
    </source>
</reference>
<sequence>MPPALVLGKVSVEATPVGRHDVLQHHADVLRYRLPTFV</sequence>
<organism evidence="1 2">
    <name type="scientific">Xanthomonas oryzae pv. oryzae (strain PXO99A)</name>
    <dbReference type="NCBI Taxonomy" id="360094"/>
    <lineage>
        <taxon>Bacteria</taxon>
        <taxon>Pseudomonadati</taxon>
        <taxon>Pseudomonadota</taxon>
        <taxon>Gammaproteobacteria</taxon>
        <taxon>Lysobacterales</taxon>
        <taxon>Lysobacteraceae</taxon>
        <taxon>Xanthomonas</taxon>
    </lineage>
</organism>
<dbReference type="EMBL" id="CP000967">
    <property type="protein sequence ID" value="ACD56730.1"/>
    <property type="molecule type" value="Genomic_DNA"/>
</dbReference>
<name>A0A0K0GF92_XANOP</name>
<proteinExistence type="predicted"/>
<evidence type="ECO:0000313" key="1">
    <source>
        <dbReference type="EMBL" id="ACD56730.1"/>
    </source>
</evidence>
<dbReference type="HOGENOM" id="CLU_3334907_0_0_6"/>
<protein>
    <submittedName>
        <fullName evidence="1">Uncharacterized protein</fullName>
    </submittedName>
</protein>
<dbReference type="AlphaFoldDB" id="A0A0K0GF92"/>